<dbReference type="EMBL" id="SIDB01000011">
    <property type="protein sequence ID" value="KAI3426139.1"/>
    <property type="molecule type" value="Genomic_DNA"/>
</dbReference>
<feature type="region of interest" description="Disordered" evidence="2">
    <location>
        <begin position="616"/>
        <end position="667"/>
    </location>
</feature>
<proteinExistence type="predicted"/>
<feature type="compositionally biased region" description="Polar residues" evidence="2">
    <location>
        <begin position="34"/>
        <end position="66"/>
    </location>
</feature>
<evidence type="ECO:0000313" key="3">
    <source>
        <dbReference type="EMBL" id="KAI3426139.1"/>
    </source>
</evidence>
<feature type="region of interest" description="Disordered" evidence="2">
    <location>
        <begin position="86"/>
        <end position="178"/>
    </location>
</feature>
<feature type="compositionally biased region" description="Low complexity" evidence="2">
    <location>
        <begin position="616"/>
        <end position="627"/>
    </location>
</feature>
<dbReference type="GO" id="GO:0005929">
    <property type="term" value="C:cilium"/>
    <property type="evidence" value="ECO:0007669"/>
    <property type="project" value="TreeGrafter"/>
</dbReference>
<comment type="caution">
    <text evidence="3">The sequence shown here is derived from an EMBL/GenBank/DDBJ whole genome shotgun (WGS) entry which is preliminary data.</text>
</comment>
<sequence length="1297" mass="133946">MASSSQVNACSLAQRFGGSRVALLAAQQALLQQSATGTSDGSSPASSQHPETAIQQNSTTASNPTGGNEDEGLLFSSLLNGCPAALHLHHDNPPQPLLPGSDDPHAAAAALPSPDPADEDTVLTGSPTPGSLSSPRSGGSSPVSHHSTLNMHSSGSSPALTTAEAQGQSQGTPSPDVAPVPAWEVWEVKEAQCRLGAHWGTAVETREGEQALIPALHDAISGVAASRQQRAKPPKMLPPSSSRLPAKPAARTHSPQRQPAGGRQAREPLKQQVWSFAALAQGRAGADCPSQRSMPSPSPAQGMAASKPSFYNRAGPGRPARAVLRPPSAKGAPSRTPVPAQPSAAPQAVPLTTAAGQRQRAEQLAQPRRCGSSQRHQEFHRGVGTGLGPPERCPVPVLQPQPQLRATVQSGNCCAVHASGGAPQPTTASLAEAASSTAQHFSPHLCRPSSVPDAQAAAQQQHGRHLERPAVAAWPEHLGRELSVSELQRATGAYSAERFEQHLQKLSAALAARQQRRGEAADVTATGVEVLVIQVQRLGLSSGPAVKDSSCGSLIPGAEPPHCLASAAPAVEACSPAAQACNAAGARGTAATDEADQGLGSLTARLLSCQRRLQQQRPLTAPAAPAARDSRCSAGSASAVQQDPEIQREREQDRQCQQRPATGSPCKLKGIMQVKGEQDRALQQLRQLPQPFRASPLPLSTMQPRYQRAVEAQEQHRQQANARRQQELQEQLRPFVGLEEREEERQQRRRLMSWSNLADAAAAAAQGCSGGGAVRPGTPVPFRAQPVPVSTTEARYALLAAELQLRSRSLSPPRRYQSADHPCHTAVQSRRHRLVTQIGLAASAHSTARFLAPAHAPAHRPAAEAPSAGSTLAIDPAAAAICTTPGCKDSGAAGQPTCESSQLLSAPHPGSACDSAKREVAHPAEPRPASAHHSKAQQATSQGDMAQHMPAARAASPSLCSPRSNLDAKASGGGEVAAEGPALTAGCAATPAELPGAASAQVVVAAKVARTPTALHHNTGPQHGHAAPDTDMPSCHGGEVAMHAPAEQLHERTDAAELAAAQGSKAWCESTSSHQVLRLGPRAGQAAAEVAAAAVALPAELAAYGDEQPAAAALPLERQVSTGCGSSTAAFPVPEPGKPYDMDHSYDGTAAVGNLPKEAGIAVPQRWLQDAGRCCTLTRGSTLQVVCTELPAVGGNASSLPACHTAAAAAAAVACGRDDSSGLPTAQCNCFSEAGYTTAAEEGTASTAILPAQRRTDTPPQHIAARHRQAEAAARDEVRRALLSTGSSGTSLMWQGR</sequence>
<dbReference type="PANTHER" id="PTHR21501:SF1">
    <property type="entry name" value="PROTEIN FAM-161"/>
    <property type="match status" value="1"/>
</dbReference>
<feature type="compositionally biased region" description="Low complexity" evidence="2">
    <location>
        <begin position="337"/>
        <end position="350"/>
    </location>
</feature>
<dbReference type="GO" id="GO:0005856">
    <property type="term" value="C:cytoskeleton"/>
    <property type="evidence" value="ECO:0007669"/>
    <property type="project" value="UniProtKB-ARBA"/>
</dbReference>
<dbReference type="Proteomes" id="UP001055712">
    <property type="component" value="Unassembled WGS sequence"/>
</dbReference>
<feature type="region of interest" description="Disordered" evidence="2">
    <location>
        <begin position="419"/>
        <end position="466"/>
    </location>
</feature>
<accession>A0A9D4TI22</accession>
<organism evidence="3 4">
    <name type="scientific">Chlorella vulgaris</name>
    <name type="common">Green alga</name>
    <dbReference type="NCBI Taxonomy" id="3077"/>
    <lineage>
        <taxon>Eukaryota</taxon>
        <taxon>Viridiplantae</taxon>
        <taxon>Chlorophyta</taxon>
        <taxon>core chlorophytes</taxon>
        <taxon>Trebouxiophyceae</taxon>
        <taxon>Chlorellales</taxon>
        <taxon>Chlorellaceae</taxon>
        <taxon>Chlorella clade</taxon>
        <taxon>Chlorella</taxon>
    </lineage>
</organism>
<feature type="compositionally biased region" description="Polar residues" evidence="2">
    <location>
        <begin position="148"/>
        <end position="173"/>
    </location>
</feature>
<evidence type="ECO:0000256" key="1">
    <source>
        <dbReference type="ARBA" id="ARBA00023054"/>
    </source>
</evidence>
<feature type="compositionally biased region" description="Basic and acidic residues" evidence="2">
    <location>
        <begin position="915"/>
        <end position="925"/>
    </location>
</feature>
<dbReference type="OrthoDB" id="10625867at2759"/>
<feature type="region of interest" description="Disordered" evidence="2">
    <location>
        <begin position="224"/>
        <end position="267"/>
    </location>
</feature>
<name>A0A9D4TI22_CHLVU</name>
<keyword evidence="1" id="KW-0175">Coiled coil</keyword>
<dbReference type="GO" id="GO:0044782">
    <property type="term" value="P:cilium organization"/>
    <property type="evidence" value="ECO:0007669"/>
    <property type="project" value="TreeGrafter"/>
</dbReference>
<feature type="compositionally biased region" description="Low complexity" evidence="2">
    <location>
        <begin position="426"/>
        <end position="438"/>
    </location>
</feature>
<feature type="region of interest" description="Disordered" evidence="2">
    <location>
        <begin position="32"/>
        <end position="74"/>
    </location>
</feature>
<feature type="region of interest" description="Disordered" evidence="2">
    <location>
        <begin position="891"/>
        <end position="978"/>
    </location>
</feature>
<feature type="region of interest" description="Disordered" evidence="2">
    <location>
        <begin position="1014"/>
        <end position="1037"/>
    </location>
</feature>
<feature type="compositionally biased region" description="Low complexity" evidence="2">
    <location>
        <begin position="123"/>
        <end position="147"/>
    </location>
</feature>
<dbReference type="InterPro" id="IPR051655">
    <property type="entry name" value="FAM161"/>
</dbReference>
<evidence type="ECO:0000256" key="2">
    <source>
        <dbReference type="SAM" id="MobiDB-lite"/>
    </source>
</evidence>
<keyword evidence="4" id="KW-1185">Reference proteome</keyword>
<feature type="region of interest" description="Disordered" evidence="2">
    <location>
        <begin position="284"/>
        <end position="390"/>
    </location>
</feature>
<reference evidence="3" key="1">
    <citation type="journal article" date="2019" name="Plant J.">
        <title>Chlorella vulgaris genome assembly and annotation reveals the molecular basis for metabolic acclimation to high light conditions.</title>
        <authorList>
            <person name="Cecchin M."/>
            <person name="Marcolungo L."/>
            <person name="Rossato M."/>
            <person name="Girolomoni L."/>
            <person name="Cosentino E."/>
            <person name="Cuine S."/>
            <person name="Li-Beisson Y."/>
            <person name="Delledonne M."/>
            <person name="Ballottari M."/>
        </authorList>
    </citation>
    <scope>NUCLEOTIDE SEQUENCE</scope>
    <source>
        <strain evidence="3">211/11P</strain>
    </source>
</reference>
<reference evidence="3" key="2">
    <citation type="submission" date="2020-11" db="EMBL/GenBank/DDBJ databases">
        <authorList>
            <person name="Cecchin M."/>
            <person name="Marcolungo L."/>
            <person name="Rossato M."/>
            <person name="Girolomoni L."/>
            <person name="Cosentino E."/>
            <person name="Cuine S."/>
            <person name="Li-Beisson Y."/>
            <person name="Delledonne M."/>
            <person name="Ballottari M."/>
        </authorList>
    </citation>
    <scope>NUCLEOTIDE SEQUENCE</scope>
    <source>
        <strain evidence="3">211/11P</strain>
        <tissue evidence="3">Whole cell</tissue>
    </source>
</reference>
<feature type="compositionally biased region" description="Basic and acidic residues" evidence="2">
    <location>
        <begin position="645"/>
        <end position="656"/>
    </location>
</feature>
<evidence type="ECO:0000313" key="4">
    <source>
        <dbReference type="Proteomes" id="UP001055712"/>
    </source>
</evidence>
<protein>
    <submittedName>
        <fullName evidence="3">Uncharacterized protein</fullName>
    </submittedName>
</protein>
<dbReference type="PANTHER" id="PTHR21501">
    <property type="entry name" value="PROTEIN FAM-161"/>
    <property type="match status" value="1"/>
</dbReference>
<gene>
    <name evidence="3" type="ORF">D9Q98_008518</name>
</gene>